<keyword evidence="6 7" id="KW-0326">Glycosidase</keyword>
<gene>
    <name evidence="7 9" type="primary">ogg</name>
    <name evidence="9" type="ORF">HRbin17_01758</name>
</gene>
<evidence type="ECO:0000256" key="3">
    <source>
        <dbReference type="ARBA" id="ARBA00023204"/>
    </source>
</evidence>
<dbReference type="InterPro" id="IPR012092">
    <property type="entry name" value="DNA_glyclase/AP_lyase_Ogg"/>
</dbReference>
<dbReference type="SMART" id="SM00478">
    <property type="entry name" value="ENDO3c"/>
    <property type="match status" value="1"/>
</dbReference>
<evidence type="ECO:0000256" key="7">
    <source>
        <dbReference type="HAMAP-Rule" id="MF_00241"/>
    </source>
</evidence>
<dbReference type="InterPro" id="IPR003265">
    <property type="entry name" value="HhH-GPD_domain"/>
</dbReference>
<comment type="function">
    <text evidence="7">Catalyzes the excision of an oxidatively damaged form of guanine (7,8-dihydro-8-oxoguanine = 8-oxoG) from DNA. Also cleaves the DNA backbone at apurinic/apyrimidinic sites (AP sites).</text>
</comment>
<dbReference type="EMBL" id="BEHT01000023">
    <property type="protein sequence ID" value="GBC99236.1"/>
    <property type="molecule type" value="Genomic_DNA"/>
</dbReference>
<evidence type="ECO:0000313" key="10">
    <source>
        <dbReference type="Proteomes" id="UP000236173"/>
    </source>
</evidence>
<dbReference type="AlphaFoldDB" id="A0A2H5XDI2"/>
<dbReference type="Pfam" id="PF22175">
    <property type="entry name" value="Ogg-HhH"/>
    <property type="match status" value="1"/>
</dbReference>
<dbReference type="GO" id="GO:0140078">
    <property type="term" value="F:class I DNA-(apurinic or apyrimidinic site) endonuclease activity"/>
    <property type="evidence" value="ECO:0007669"/>
    <property type="project" value="UniProtKB-EC"/>
</dbReference>
<feature type="active site" evidence="7">
    <location>
        <position position="142"/>
    </location>
</feature>
<evidence type="ECO:0000256" key="1">
    <source>
        <dbReference type="ARBA" id="ARBA00022763"/>
    </source>
</evidence>
<dbReference type="GO" id="GO:0006284">
    <property type="term" value="P:base-excision repair"/>
    <property type="evidence" value="ECO:0007669"/>
    <property type="project" value="UniProtKB-UniRule"/>
</dbReference>
<dbReference type="Proteomes" id="UP000236173">
    <property type="component" value="Unassembled WGS sequence"/>
</dbReference>
<name>A0A2H5XDI2_9BACT</name>
<organism evidence="9 10">
    <name type="scientific">Candidatus Fervidibacter japonicus</name>
    <dbReference type="NCBI Taxonomy" id="2035412"/>
    <lineage>
        <taxon>Bacteria</taxon>
        <taxon>Candidatus Fervidibacterota</taxon>
        <taxon>Candidatus Fervidibacter</taxon>
    </lineage>
</organism>
<dbReference type="SUPFAM" id="SSF48150">
    <property type="entry name" value="DNA-glycosylase"/>
    <property type="match status" value="1"/>
</dbReference>
<feature type="domain" description="HhH-GPD" evidence="8">
    <location>
        <begin position="53"/>
        <end position="198"/>
    </location>
</feature>
<keyword evidence="4 7" id="KW-0456">Lyase</keyword>
<dbReference type="Gene3D" id="1.10.1670.10">
    <property type="entry name" value="Helix-hairpin-Helix base-excision DNA repair enzymes (C-terminal)"/>
    <property type="match status" value="1"/>
</dbReference>
<proteinExistence type="inferred from homology"/>
<reference evidence="10" key="1">
    <citation type="submission" date="2017-09" db="EMBL/GenBank/DDBJ databases">
        <title>Metaegenomics of thermophilic ammonia-oxidizing enrichment culture.</title>
        <authorList>
            <person name="Kato S."/>
            <person name="Suzuki K."/>
        </authorList>
    </citation>
    <scope>NUCLEOTIDE SEQUENCE [LARGE SCALE GENOMIC DNA]</scope>
</reference>
<dbReference type="EC" id="4.2.99.18" evidence="7"/>
<comment type="similarity">
    <text evidence="7">Belongs to the type-2 OGG1 family.</text>
</comment>
<accession>A0A2H5XDI2</accession>
<dbReference type="InterPro" id="IPR011257">
    <property type="entry name" value="DNA_glycosylase"/>
</dbReference>
<evidence type="ECO:0000256" key="2">
    <source>
        <dbReference type="ARBA" id="ARBA00022801"/>
    </source>
</evidence>
<keyword evidence="1 7" id="KW-0227">DNA damage</keyword>
<keyword evidence="5 7" id="KW-0511">Multifunctional enzyme</keyword>
<protein>
    <recommendedName>
        <fullName evidence="7">8-oxoguanine DNA glycosylase/AP lyase</fullName>
    </recommendedName>
    <domain>
        <recommendedName>
            <fullName evidence="7">8-oxoguanine DNA glycosylase</fullName>
            <shortName evidence="7">8-oxoG DNA glycosylase</shortName>
            <ecNumber evidence="7">3.2.2.-</ecNumber>
        </recommendedName>
    </domain>
    <domain>
        <recommendedName>
            <fullName evidence="7">DNA-(apurinic or apyrimidinic site) lyase</fullName>
            <shortName evidence="7">AP lyase</shortName>
            <ecNumber evidence="7">4.2.99.18</ecNumber>
        </recommendedName>
    </domain>
</protein>
<dbReference type="EC" id="3.2.2.-" evidence="7"/>
<dbReference type="Gene3D" id="1.10.340.30">
    <property type="entry name" value="Hypothetical protein, domain 2"/>
    <property type="match status" value="1"/>
</dbReference>
<evidence type="ECO:0000259" key="8">
    <source>
        <dbReference type="SMART" id="SM00478"/>
    </source>
</evidence>
<keyword evidence="2 7" id="KW-0378">Hydrolase</keyword>
<feature type="site" description="Important for guanine/8-oxoguanine distinction" evidence="7">
    <location>
        <position position="220"/>
    </location>
</feature>
<evidence type="ECO:0000256" key="5">
    <source>
        <dbReference type="ARBA" id="ARBA00023268"/>
    </source>
</evidence>
<comment type="caution">
    <text evidence="9">The sequence shown here is derived from an EMBL/GenBank/DDBJ whole genome shotgun (WGS) entry which is preliminary data.</text>
</comment>
<evidence type="ECO:0000313" key="9">
    <source>
        <dbReference type="EMBL" id="GBC99236.1"/>
    </source>
</evidence>
<evidence type="ECO:0000256" key="4">
    <source>
        <dbReference type="ARBA" id="ARBA00023239"/>
    </source>
</evidence>
<sequence>MEIFRVGKATLQTVDDLRVYHARIRSLVLRRLDEFRATWERGDNAVFEELVFCILTAGASALMGVQGVEALRPVLWTATAEEMAERIRFHLYPIARARYIVAVRDFVARELNGRLRDWLSQFTDPQARRDACVTHFRGIGYKEASHFLRNIGFRGYAILDKHILRSLHAFGVLDSAKPPTTRQRYRDTEQRYLAFARQVGIDPDELDLTLWASRTGIIAK</sequence>
<feature type="active site" evidence="7">
    <location>
        <position position="160"/>
    </location>
</feature>
<dbReference type="GO" id="GO:0016799">
    <property type="term" value="F:hydrolase activity, hydrolyzing N-glycosyl compounds"/>
    <property type="evidence" value="ECO:0007669"/>
    <property type="project" value="UniProtKB-UniRule"/>
</dbReference>
<dbReference type="HAMAP" id="MF_00241">
    <property type="entry name" value="Ogg"/>
    <property type="match status" value="1"/>
</dbReference>
<evidence type="ECO:0000256" key="6">
    <source>
        <dbReference type="ARBA" id="ARBA00023295"/>
    </source>
</evidence>
<comment type="catalytic activity">
    <reaction evidence="7">
        <text>2'-deoxyribonucleotide-(2'-deoxyribose 5'-phosphate)-2'-deoxyribonucleotide-DNA = a 3'-end 2'-deoxyribonucleotide-(2,3-dehydro-2,3-deoxyribose 5'-phosphate)-DNA + a 5'-end 5'-phospho-2'-deoxyribonucleoside-DNA + H(+)</text>
        <dbReference type="Rhea" id="RHEA:66592"/>
        <dbReference type="Rhea" id="RHEA-COMP:13180"/>
        <dbReference type="Rhea" id="RHEA-COMP:16897"/>
        <dbReference type="Rhea" id="RHEA-COMP:17067"/>
        <dbReference type="ChEBI" id="CHEBI:15378"/>
        <dbReference type="ChEBI" id="CHEBI:136412"/>
        <dbReference type="ChEBI" id="CHEBI:157695"/>
        <dbReference type="ChEBI" id="CHEBI:167181"/>
        <dbReference type="EC" id="4.2.99.18"/>
    </reaction>
</comment>
<keyword evidence="3 7" id="KW-0234">DNA repair</keyword>
<dbReference type="InterPro" id="IPR023170">
    <property type="entry name" value="HhH_base_excis_C"/>
</dbReference>